<comment type="caution">
    <text evidence="2">The sequence shown here is derived from an EMBL/GenBank/DDBJ whole genome shotgun (WGS) entry which is preliminary data.</text>
</comment>
<feature type="region of interest" description="Disordered" evidence="1">
    <location>
        <begin position="35"/>
        <end position="74"/>
    </location>
</feature>
<name>A0A8H6HEK7_9AGAR</name>
<feature type="region of interest" description="Disordered" evidence="1">
    <location>
        <begin position="1"/>
        <end position="23"/>
    </location>
</feature>
<dbReference type="EMBL" id="JACGCI010000115">
    <property type="protein sequence ID" value="KAF6744702.1"/>
    <property type="molecule type" value="Genomic_DNA"/>
</dbReference>
<evidence type="ECO:0000313" key="3">
    <source>
        <dbReference type="Proteomes" id="UP000521943"/>
    </source>
</evidence>
<keyword evidence="3" id="KW-1185">Reference proteome</keyword>
<organism evidence="2 3">
    <name type="scientific">Ephemerocybe angulata</name>
    <dbReference type="NCBI Taxonomy" id="980116"/>
    <lineage>
        <taxon>Eukaryota</taxon>
        <taxon>Fungi</taxon>
        <taxon>Dikarya</taxon>
        <taxon>Basidiomycota</taxon>
        <taxon>Agaricomycotina</taxon>
        <taxon>Agaricomycetes</taxon>
        <taxon>Agaricomycetidae</taxon>
        <taxon>Agaricales</taxon>
        <taxon>Agaricineae</taxon>
        <taxon>Psathyrellaceae</taxon>
        <taxon>Ephemerocybe</taxon>
    </lineage>
</organism>
<evidence type="ECO:0000256" key="1">
    <source>
        <dbReference type="SAM" id="MobiDB-lite"/>
    </source>
</evidence>
<evidence type="ECO:0000313" key="2">
    <source>
        <dbReference type="EMBL" id="KAF6744702.1"/>
    </source>
</evidence>
<sequence length="248" mass="28384">MPRPRKYTTKEEENAASAERSKRYYANNKESICTSRRSKYSQAKAKKDHSIATLPIASTLPPSEEETKAKNREKSRRYYAKNKSEIQGKHRAGRATIRHSNSLVGRLRPEISYAAWENRNAQLIAQFQDKCGGLTPLSFLQSLVEEYLRDGNWSTIEAARSSLDSHLTAVEEFVQSILNAMGVGAPLQETMALSAQISQVLRYFNDMEIVRLECDPPSELPQEMNNVLNKLKELEENDLRSQKWDFRK</sequence>
<dbReference type="Proteomes" id="UP000521943">
    <property type="component" value="Unassembled WGS sequence"/>
</dbReference>
<proteinExistence type="predicted"/>
<accession>A0A8H6HEK7</accession>
<reference evidence="2 3" key="1">
    <citation type="submission" date="2020-07" db="EMBL/GenBank/DDBJ databases">
        <title>Comparative genomics of pyrophilous fungi reveals a link between fire events and developmental genes.</title>
        <authorList>
            <consortium name="DOE Joint Genome Institute"/>
            <person name="Steindorff A.S."/>
            <person name="Carver A."/>
            <person name="Calhoun S."/>
            <person name="Stillman K."/>
            <person name="Liu H."/>
            <person name="Lipzen A."/>
            <person name="Pangilinan J."/>
            <person name="Labutti K."/>
            <person name="Bruns T.D."/>
            <person name="Grigoriev I.V."/>
        </authorList>
    </citation>
    <scope>NUCLEOTIDE SEQUENCE [LARGE SCALE GENOMIC DNA]</scope>
    <source>
        <strain evidence="2 3">CBS 144469</strain>
    </source>
</reference>
<feature type="compositionally biased region" description="Basic residues" evidence="1">
    <location>
        <begin position="36"/>
        <end position="47"/>
    </location>
</feature>
<dbReference type="AlphaFoldDB" id="A0A8H6HEK7"/>
<protein>
    <submittedName>
        <fullName evidence="2">Uncharacterized protein</fullName>
    </submittedName>
</protein>
<dbReference type="OrthoDB" id="3127380at2759"/>
<gene>
    <name evidence="2" type="ORF">DFP72DRAFT_1078181</name>
</gene>